<gene>
    <name evidence="2" type="ORF">J8A68_002720</name>
</gene>
<dbReference type="Proteomes" id="UP000694255">
    <property type="component" value="Unassembled WGS sequence"/>
</dbReference>
<feature type="region of interest" description="Disordered" evidence="1">
    <location>
        <begin position="1"/>
        <end position="68"/>
    </location>
</feature>
<evidence type="ECO:0000313" key="3">
    <source>
        <dbReference type="Proteomes" id="UP000694255"/>
    </source>
</evidence>
<evidence type="ECO:0000256" key="1">
    <source>
        <dbReference type="SAM" id="MobiDB-lite"/>
    </source>
</evidence>
<dbReference type="RefSeq" id="XP_049263979.1">
    <property type="nucleotide sequence ID" value="XM_049406500.1"/>
</dbReference>
<dbReference type="GeneID" id="73469521"/>
<evidence type="ECO:0000313" key="2">
    <source>
        <dbReference type="EMBL" id="KAG7663747.1"/>
    </source>
</evidence>
<reference evidence="2 3" key="1">
    <citation type="journal article" date="2021" name="DNA Res.">
        <title>Genome analysis of Candida subhashii reveals its hybrid nature and dual mitochondrial genome conformations.</title>
        <authorList>
            <person name="Mixao V."/>
            <person name="Hegedusova E."/>
            <person name="Saus E."/>
            <person name="Pryszcz L.P."/>
            <person name="Cillingova A."/>
            <person name="Nosek J."/>
            <person name="Gabaldon T."/>
        </authorList>
    </citation>
    <scope>NUCLEOTIDE SEQUENCE [LARGE SCALE GENOMIC DNA]</scope>
    <source>
        <strain evidence="2 3">CBS 10753</strain>
    </source>
</reference>
<feature type="compositionally biased region" description="Low complexity" evidence="1">
    <location>
        <begin position="54"/>
        <end position="64"/>
    </location>
</feature>
<accession>A0A8J5QIQ1</accession>
<comment type="caution">
    <text evidence="2">The sequence shown here is derived from an EMBL/GenBank/DDBJ whole genome shotgun (WGS) entry which is preliminary data.</text>
</comment>
<name>A0A8J5QIQ1_9ASCO</name>
<keyword evidence="3" id="KW-1185">Reference proteome</keyword>
<dbReference type="AlphaFoldDB" id="A0A8J5QIQ1"/>
<organism evidence="2 3">
    <name type="scientific">[Candida] subhashii</name>
    <dbReference type="NCBI Taxonomy" id="561895"/>
    <lineage>
        <taxon>Eukaryota</taxon>
        <taxon>Fungi</taxon>
        <taxon>Dikarya</taxon>
        <taxon>Ascomycota</taxon>
        <taxon>Saccharomycotina</taxon>
        <taxon>Pichiomycetes</taxon>
        <taxon>Debaryomycetaceae</taxon>
        <taxon>Spathaspora</taxon>
    </lineage>
</organism>
<feature type="compositionally biased region" description="Polar residues" evidence="1">
    <location>
        <begin position="13"/>
        <end position="39"/>
    </location>
</feature>
<protein>
    <submittedName>
        <fullName evidence="2">Uncharacterized protein</fullName>
    </submittedName>
</protein>
<dbReference type="OrthoDB" id="4024787at2759"/>
<sequence>MSDVASILVDEGPNSTDSQPIKQEPESNTTQEHPSTNSHPEQESKEPEIEETVETSTASTTAASKDYPKIYEKYQERFRKAYAKSQELFEMERNQRLTMSYYHRRNQALLGLIAELEAGENDEITFPPIESDRIKKIMEVAPRLKSTLEPLIELQEKNNNQDDKSKEVRKSHYLNLYHIEKIPDMINDDIIHAEINPQESEPWCRRHYPNLVSSKYKPLTIQTLSMNSEYTGTDFPLSIDGNSKLSISSSGSTKSKKRKIERKS</sequence>
<proteinExistence type="predicted"/>
<dbReference type="EMBL" id="JAGSYN010000119">
    <property type="protein sequence ID" value="KAG7663747.1"/>
    <property type="molecule type" value="Genomic_DNA"/>
</dbReference>